<keyword evidence="2" id="KW-1185">Reference proteome</keyword>
<name>A0A0B0NDI3_GOSAR</name>
<organism evidence="1 2">
    <name type="scientific">Gossypium arboreum</name>
    <name type="common">Tree cotton</name>
    <name type="synonym">Gossypium nanking</name>
    <dbReference type="NCBI Taxonomy" id="29729"/>
    <lineage>
        <taxon>Eukaryota</taxon>
        <taxon>Viridiplantae</taxon>
        <taxon>Streptophyta</taxon>
        <taxon>Embryophyta</taxon>
        <taxon>Tracheophyta</taxon>
        <taxon>Spermatophyta</taxon>
        <taxon>Magnoliopsida</taxon>
        <taxon>eudicotyledons</taxon>
        <taxon>Gunneridae</taxon>
        <taxon>Pentapetalae</taxon>
        <taxon>rosids</taxon>
        <taxon>malvids</taxon>
        <taxon>Malvales</taxon>
        <taxon>Malvaceae</taxon>
        <taxon>Malvoideae</taxon>
        <taxon>Gossypium</taxon>
    </lineage>
</organism>
<gene>
    <name evidence="1" type="ORF">F383_13626</name>
</gene>
<proteinExistence type="predicted"/>
<protein>
    <submittedName>
        <fullName evidence="1">Uncharacterized protein</fullName>
    </submittedName>
</protein>
<evidence type="ECO:0000313" key="1">
    <source>
        <dbReference type="EMBL" id="KHG10885.1"/>
    </source>
</evidence>
<evidence type="ECO:0000313" key="2">
    <source>
        <dbReference type="Proteomes" id="UP000032142"/>
    </source>
</evidence>
<dbReference type="Proteomes" id="UP000032142">
    <property type="component" value="Unassembled WGS sequence"/>
</dbReference>
<accession>A0A0B0NDI3</accession>
<reference evidence="2" key="1">
    <citation type="submission" date="2014-09" db="EMBL/GenBank/DDBJ databases">
        <authorList>
            <person name="Mudge J."/>
            <person name="Ramaraj T."/>
            <person name="Lindquist I.E."/>
            <person name="Bharti A.K."/>
            <person name="Sundararajan A."/>
            <person name="Cameron C.T."/>
            <person name="Woodward J.E."/>
            <person name="May G.D."/>
            <person name="Brubaker C."/>
            <person name="Broadhvest J."/>
            <person name="Wilkins T.A."/>
        </authorList>
    </citation>
    <scope>NUCLEOTIDE SEQUENCE</scope>
    <source>
        <strain evidence="2">cv. AKA8401</strain>
    </source>
</reference>
<dbReference type="EMBL" id="KN394782">
    <property type="protein sequence ID" value="KHG10885.1"/>
    <property type="molecule type" value="Genomic_DNA"/>
</dbReference>
<dbReference type="AlphaFoldDB" id="A0A0B0NDI3"/>
<sequence>MWYKSVYPLIGTQLSTRAFLAQLSTWPSTRACGWPCDPI</sequence>